<proteinExistence type="predicted"/>
<sequence length="683" mass="74869">MVKTINLIIMNYLNKIFLFLFIGTMMLLASCSPDEYALGNTDVKPGDLVEGIAYKIEHDAANPNIVYLKSLMGSKYTPLWSHPQGRSQEQTVTLKMPFAGTYNVVFGVETRGGVVYGDTATFKIDDMYAEFVSDPMWTKVAGGAGKSKTWYLDLDADATSRYFLGPIYFFTNTYTWDNLHNAAGDNYLDADAWDATKAITPNLSETGTATWYWLADYPGNSWMCDAADFGSMTFDLIGGANITVDQEAYGLGKSTGSYMLDVDKHTITFSDAYPVHDSNRDAEMKAATEFRILYLTDDAMQIMVVPSGACYNFISKEYKDNWVPGEVADPEPALPDGWQDDISQTVNKSITWKLSETNPLDWCNLDGTRMNGWNSPADYPSWLGTLDASVYKNFSMTLNSDDLTANFVAPDGTKTACTYTLDEKGIYTFSTEIPSFAVIGWANFSADSNKQLRIMSIEKDASGAVTGMWLGAKDAVKPEYTGYHLVPSASGSATADPLKAWKTALIGKTFTPDTGWFIDWLNFDLTGGWTSASTFGTDFTSNSWVWDEATSNIAKSATLKFEADGDGMKVTLIQNLTDAEGNVTNGYTVTGKVTINPDAPSMKFEFPLVNYTGGAGAWLNSANPKGAHWTTALSEYEWIFVSHGGSNLSNINTNGFWLGAVANATAAGDSKDEVLAFHYILKQ</sequence>
<dbReference type="STRING" id="1121097.GCA_000428125_00180"/>
<dbReference type="PROSITE" id="PS51257">
    <property type="entry name" value="PROKAR_LIPOPROTEIN"/>
    <property type="match status" value="1"/>
</dbReference>
<comment type="caution">
    <text evidence="1">The sequence shown here is derived from an EMBL/GenBank/DDBJ whole genome shotgun (WGS) entry which is preliminary data.</text>
</comment>
<gene>
    <name evidence="1" type="ORF">JCM15093_393</name>
</gene>
<dbReference type="Proteomes" id="UP000027601">
    <property type="component" value="Unassembled WGS sequence"/>
</dbReference>
<accession>A0A069CYL4</accession>
<reference evidence="1 2" key="1">
    <citation type="journal article" date="2015" name="Microbes Environ.">
        <title>Distribution and evolution of nitrogen fixation genes in the phylum bacteroidetes.</title>
        <authorList>
            <person name="Inoue J."/>
            <person name="Oshima K."/>
            <person name="Suda W."/>
            <person name="Sakamoto M."/>
            <person name="Iino T."/>
            <person name="Noda S."/>
            <person name="Hongoh Y."/>
            <person name="Hattori M."/>
            <person name="Ohkuma M."/>
        </authorList>
    </citation>
    <scope>NUCLEOTIDE SEQUENCE [LARGE SCALE GENOMIC DNA]</scope>
    <source>
        <strain evidence="1 2">JCM 15093</strain>
    </source>
</reference>
<dbReference type="eggNOG" id="ENOG502Z91V">
    <property type="taxonomic scope" value="Bacteria"/>
</dbReference>
<evidence type="ECO:0000313" key="2">
    <source>
        <dbReference type="Proteomes" id="UP000027601"/>
    </source>
</evidence>
<protein>
    <submittedName>
        <fullName evidence="1">Uncharacterized protein</fullName>
    </submittedName>
</protein>
<name>A0A069CYL4_9BACE</name>
<keyword evidence="2" id="KW-1185">Reference proteome</keyword>
<evidence type="ECO:0000313" key="1">
    <source>
        <dbReference type="EMBL" id="GAK35312.1"/>
    </source>
</evidence>
<dbReference type="EMBL" id="BAJS01000001">
    <property type="protein sequence ID" value="GAK35312.1"/>
    <property type="molecule type" value="Genomic_DNA"/>
</dbReference>
<organism evidence="1 2">
    <name type="scientific">Bacteroides graminisolvens DSM 19988 = JCM 15093</name>
    <dbReference type="NCBI Taxonomy" id="1121097"/>
    <lineage>
        <taxon>Bacteria</taxon>
        <taxon>Pseudomonadati</taxon>
        <taxon>Bacteroidota</taxon>
        <taxon>Bacteroidia</taxon>
        <taxon>Bacteroidales</taxon>
        <taxon>Bacteroidaceae</taxon>
        <taxon>Bacteroides</taxon>
    </lineage>
</organism>
<dbReference type="AlphaFoldDB" id="A0A069CYL4"/>